<dbReference type="EMBL" id="PVXN01000005">
    <property type="protein sequence ID" value="PRR76629.1"/>
    <property type="molecule type" value="Genomic_DNA"/>
</dbReference>
<dbReference type="CDD" id="cd09846">
    <property type="entry name" value="DUF1312"/>
    <property type="match status" value="1"/>
</dbReference>
<keyword evidence="1" id="KW-0472">Membrane</keyword>
<name>A0A2T0AZJ3_9CLOT</name>
<reference evidence="2 3" key="1">
    <citation type="submission" date="2018-03" db="EMBL/GenBank/DDBJ databases">
        <title>Genome sequence of Clostridium thermopalmarium DSM 5974.</title>
        <authorList>
            <person name="Poehlein A."/>
            <person name="Daniel R."/>
        </authorList>
    </citation>
    <scope>NUCLEOTIDE SEQUENCE [LARGE SCALE GENOMIC DNA]</scope>
    <source>
        <strain evidence="2 3">DSM 5974</strain>
    </source>
</reference>
<evidence type="ECO:0000313" key="3">
    <source>
        <dbReference type="Proteomes" id="UP000239614"/>
    </source>
</evidence>
<proteinExistence type="predicted"/>
<evidence type="ECO:0000256" key="1">
    <source>
        <dbReference type="SAM" id="Phobius"/>
    </source>
</evidence>
<keyword evidence="1" id="KW-1133">Transmembrane helix</keyword>
<dbReference type="Gene3D" id="2.60.320.10">
    <property type="entry name" value="N-utilization substance G protein NusG, insert domain"/>
    <property type="match status" value="1"/>
</dbReference>
<feature type="transmembrane region" description="Helical" evidence="1">
    <location>
        <begin position="15"/>
        <end position="36"/>
    </location>
</feature>
<dbReference type="AlphaFoldDB" id="A0A2T0AZJ3"/>
<comment type="caution">
    <text evidence="2">The sequence shown here is derived from an EMBL/GenBank/DDBJ whole genome shotgun (WGS) entry which is preliminary data.</text>
</comment>
<protein>
    <submittedName>
        <fullName evidence="2">Uncharacterized protein</fullName>
    </submittedName>
</protein>
<dbReference type="InterPro" id="IPR038690">
    <property type="entry name" value="NusG_2_sf"/>
</dbReference>
<organism evidence="2 3">
    <name type="scientific">Clostridium thermopalmarium DSM 5974</name>
    <dbReference type="NCBI Taxonomy" id="1121340"/>
    <lineage>
        <taxon>Bacteria</taxon>
        <taxon>Bacillati</taxon>
        <taxon>Bacillota</taxon>
        <taxon>Clostridia</taxon>
        <taxon>Eubacteriales</taxon>
        <taxon>Clostridiaceae</taxon>
        <taxon>Clostridium</taxon>
    </lineage>
</organism>
<dbReference type="RefSeq" id="WP_106023962.1">
    <property type="nucleotide sequence ID" value="NZ_PVXN01000005.1"/>
</dbReference>
<keyword evidence="1" id="KW-0812">Transmembrane</keyword>
<gene>
    <name evidence="2" type="ORF">CPAL_03000</name>
</gene>
<evidence type="ECO:0000313" key="2">
    <source>
        <dbReference type="EMBL" id="PRR76629.1"/>
    </source>
</evidence>
<dbReference type="Proteomes" id="UP000239614">
    <property type="component" value="Unassembled WGS sequence"/>
</dbReference>
<sequence length="139" mass="15868">MMKKLELKKLELKKLDIIIIVVLLILSIIPSIYLMLFKSDNENSNIVIKVDGELTKSVPLKNENKSNIYEFNFDNNIGYVEVKNGRVRMLEMDKEVCPEGICSDTGWIENSYESIVCLPNRIIVTIEGNKDEVIDAQTS</sequence>
<dbReference type="OrthoDB" id="47603at2"/>
<dbReference type="Pfam" id="PF07009">
    <property type="entry name" value="NusG_II"/>
    <property type="match status" value="1"/>
</dbReference>
<accession>A0A2T0AZJ3</accession>
<keyword evidence="3" id="KW-1185">Reference proteome</keyword>